<evidence type="ECO:0000259" key="7">
    <source>
        <dbReference type="Pfam" id="PF00496"/>
    </source>
</evidence>
<comment type="similarity">
    <text evidence="2">Belongs to the bacterial solute-binding protein 5 family.</text>
</comment>
<dbReference type="EMBL" id="CP036402">
    <property type="protein sequence ID" value="QBI21517.1"/>
    <property type="molecule type" value="Genomic_DNA"/>
</dbReference>
<feature type="domain" description="Solute-binding protein family 5" evidence="7">
    <location>
        <begin position="120"/>
        <end position="486"/>
    </location>
</feature>
<evidence type="ECO:0000256" key="5">
    <source>
        <dbReference type="SAM" id="MobiDB-lite"/>
    </source>
</evidence>
<accession>A0A411YK04</accession>
<organism evidence="8 9">
    <name type="scientific">Egibacter rhizosphaerae</name>
    <dbReference type="NCBI Taxonomy" id="1670831"/>
    <lineage>
        <taxon>Bacteria</taxon>
        <taxon>Bacillati</taxon>
        <taxon>Actinomycetota</taxon>
        <taxon>Nitriliruptoria</taxon>
        <taxon>Egibacterales</taxon>
        <taxon>Egibacteraceae</taxon>
        <taxon>Egibacter</taxon>
    </lineage>
</organism>
<dbReference type="GO" id="GO:0042597">
    <property type="term" value="C:periplasmic space"/>
    <property type="evidence" value="ECO:0007669"/>
    <property type="project" value="UniProtKB-ARBA"/>
</dbReference>
<dbReference type="InterPro" id="IPR030678">
    <property type="entry name" value="Peptide/Ni-bd"/>
</dbReference>
<feature type="compositionally biased region" description="Acidic residues" evidence="5">
    <location>
        <begin position="25"/>
        <end position="76"/>
    </location>
</feature>
<evidence type="ECO:0000256" key="4">
    <source>
        <dbReference type="ARBA" id="ARBA00022729"/>
    </source>
</evidence>
<dbReference type="KEGG" id="erz:ER308_19375"/>
<keyword evidence="9" id="KW-1185">Reference proteome</keyword>
<dbReference type="Gene3D" id="3.40.190.10">
    <property type="entry name" value="Periplasmic binding protein-like II"/>
    <property type="match status" value="1"/>
</dbReference>
<dbReference type="PANTHER" id="PTHR30290:SF10">
    <property type="entry name" value="PERIPLASMIC OLIGOPEPTIDE-BINDING PROTEIN-RELATED"/>
    <property type="match status" value="1"/>
</dbReference>
<evidence type="ECO:0000256" key="2">
    <source>
        <dbReference type="ARBA" id="ARBA00005695"/>
    </source>
</evidence>
<dbReference type="OrthoDB" id="9796817at2"/>
<dbReference type="GO" id="GO:0015833">
    <property type="term" value="P:peptide transport"/>
    <property type="evidence" value="ECO:0007669"/>
    <property type="project" value="TreeGrafter"/>
</dbReference>
<evidence type="ECO:0000256" key="1">
    <source>
        <dbReference type="ARBA" id="ARBA00004196"/>
    </source>
</evidence>
<feature type="signal peptide" evidence="6">
    <location>
        <begin position="1"/>
        <end position="21"/>
    </location>
</feature>
<dbReference type="PROSITE" id="PS51257">
    <property type="entry name" value="PROKAR_LIPOPROTEIN"/>
    <property type="match status" value="1"/>
</dbReference>
<dbReference type="PIRSF" id="PIRSF002741">
    <property type="entry name" value="MppA"/>
    <property type="match status" value="1"/>
</dbReference>
<evidence type="ECO:0000256" key="3">
    <source>
        <dbReference type="ARBA" id="ARBA00022448"/>
    </source>
</evidence>
<keyword evidence="3" id="KW-0813">Transport</keyword>
<dbReference type="InterPro" id="IPR039424">
    <property type="entry name" value="SBP_5"/>
</dbReference>
<dbReference type="GO" id="GO:0030313">
    <property type="term" value="C:cell envelope"/>
    <property type="evidence" value="ECO:0007669"/>
    <property type="project" value="UniProtKB-SubCell"/>
</dbReference>
<name>A0A411YK04_9ACTN</name>
<protein>
    <recommendedName>
        <fullName evidence="7">Solute-binding protein family 5 domain-containing protein</fullName>
    </recommendedName>
</protein>
<comment type="subcellular location">
    <subcellularLocation>
        <location evidence="1">Cell envelope</location>
    </subcellularLocation>
</comment>
<gene>
    <name evidence="8" type="ORF">ER308_19375</name>
</gene>
<dbReference type="InterPro" id="IPR000914">
    <property type="entry name" value="SBP_5_dom"/>
</dbReference>
<evidence type="ECO:0000256" key="6">
    <source>
        <dbReference type="SAM" id="SignalP"/>
    </source>
</evidence>
<dbReference type="AlphaFoldDB" id="A0A411YK04"/>
<dbReference type="GO" id="GO:0043190">
    <property type="term" value="C:ATP-binding cassette (ABC) transporter complex"/>
    <property type="evidence" value="ECO:0007669"/>
    <property type="project" value="InterPro"/>
</dbReference>
<dbReference type="Pfam" id="PF00496">
    <property type="entry name" value="SBP_bac_5"/>
    <property type="match status" value="1"/>
</dbReference>
<dbReference type="SUPFAM" id="SSF53850">
    <property type="entry name" value="Periplasmic binding protein-like II"/>
    <property type="match status" value="1"/>
</dbReference>
<reference evidence="8 9" key="1">
    <citation type="submission" date="2019-01" db="EMBL/GenBank/DDBJ databases">
        <title>Egibacter rhizosphaerae EGI 80759T.</title>
        <authorList>
            <person name="Chen D.-D."/>
            <person name="Tian Y."/>
            <person name="Jiao J.-Y."/>
            <person name="Zhang X.-T."/>
            <person name="Zhang Y.-G."/>
            <person name="Zhang Y."/>
            <person name="Xiao M."/>
            <person name="Shu W.-S."/>
            <person name="Li W.-J."/>
        </authorList>
    </citation>
    <scope>NUCLEOTIDE SEQUENCE [LARGE SCALE GENOMIC DNA]</scope>
    <source>
        <strain evidence="8 9">EGI 80759</strain>
    </source>
</reference>
<evidence type="ECO:0000313" key="8">
    <source>
        <dbReference type="EMBL" id="QBI21517.1"/>
    </source>
</evidence>
<sequence length="572" mass="63999">MSARHLLLLLAAFVLSLAIVACEGEPQDPDADPADPEDPDEEAAEDPDDPDEDDPEDDDPDDEPDDEADEEADEGGDLVVGTTDEASSLDPAAVYDTQSSQILFNAGETLVGFEPGETDVSPFLAEDLPDISDDGLTYTFELREGVEFHDGSEMTSEDVQFSLERSINMNHPLGAGFLLEHVEEIETPDDYTVEITLSEPNVTFLPRLAYTVGTIIPADGDYEAPDEFLDEDAEEEADDFVNEDFVGTGRYEIEEWREGESMTLVANDDYHGDPPANDRVRIQFYQESSQMRLALESDEIDVAFRDLSPDEQTDLADLEGVQAIEGEGASIRYVVLNPELEPFDDPDVRRAFAAAMDRDRLIENVFQGFGDPLYSMIATGFDEYEPEFEQYDDAEPEDFIDEPVELTLWHETGDHYGPTEPSFAEEISRMLEESGMFEVQTDSSEWAQFQDEAFGADPNYPAFLLGWYPSYFDADYYIEPFYHSGGFLGFYADDEMDEMIAAQQQVDDPDSEERAEIFADIQEVAVEETPLIPLVEEQPVAFAREGVSGIEETMDVMQIFRFWLISPGDEGA</sequence>
<dbReference type="PANTHER" id="PTHR30290">
    <property type="entry name" value="PERIPLASMIC BINDING COMPONENT OF ABC TRANSPORTER"/>
    <property type="match status" value="1"/>
</dbReference>
<dbReference type="Proteomes" id="UP000291469">
    <property type="component" value="Chromosome"/>
</dbReference>
<evidence type="ECO:0000313" key="9">
    <source>
        <dbReference type="Proteomes" id="UP000291469"/>
    </source>
</evidence>
<dbReference type="Gene3D" id="3.10.105.10">
    <property type="entry name" value="Dipeptide-binding Protein, Domain 3"/>
    <property type="match status" value="1"/>
</dbReference>
<feature type="chain" id="PRO_5019359155" description="Solute-binding protein family 5 domain-containing protein" evidence="6">
    <location>
        <begin position="22"/>
        <end position="572"/>
    </location>
</feature>
<dbReference type="RefSeq" id="WP_131156509.1">
    <property type="nucleotide sequence ID" value="NZ_CP036402.1"/>
</dbReference>
<keyword evidence="4 6" id="KW-0732">Signal</keyword>
<dbReference type="GO" id="GO:1904680">
    <property type="term" value="F:peptide transmembrane transporter activity"/>
    <property type="evidence" value="ECO:0007669"/>
    <property type="project" value="TreeGrafter"/>
</dbReference>
<feature type="region of interest" description="Disordered" evidence="5">
    <location>
        <begin position="24"/>
        <end position="83"/>
    </location>
</feature>
<proteinExistence type="inferred from homology"/>